<dbReference type="RefSeq" id="WP_182105547.1">
    <property type="nucleotide sequence ID" value="NZ_JACFYF010000001.1"/>
</dbReference>
<dbReference type="Proteomes" id="UP000571701">
    <property type="component" value="Unassembled WGS sequence"/>
</dbReference>
<dbReference type="AlphaFoldDB" id="A0A7W2IRW1"/>
<gene>
    <name evidence="1" type="ORF">H2O73_00735</name>
</gene>
<accession>A0A7W2IRW1</accession>
<evidence type="ECO:0000313" key="1">
    <source>
        <dbReference type="EMBL" id="MBA5760851.1"/>
    </source>
</evidence>
<evidence type="ECO:0000313" key="2">
    <source>
        <dbReference type="Proteomes" id="UP000571701"/>
    </source>
</evidence>
<protein>
    <submittedName>
        <fullName evidence="1">Uncharacterized protein</fullName>
    </submittedName>
</protein>
<keyword evidence="2" id="KW-1185">Reference proteome</keyword>
<comment type="caution">
    <text evidence="1">The sequence shown here is derived from an EMBL/GenBank/DDBJ whole genome shotgun (WGS) entry which is preliminary data.</text>
</comment>
<dbReference type="EMBL" id="JACFYF010000001">
    <property type="protein sequence ID" value="MBA5760851.1"/>
    <property type="molecule type" value="Genomic_DNA"/>
</dbReference>
<reference evidence="1 2" key="1">
    <citation type="submission" date="2020-07" db="EMBL/GenBank/DDBJ databases">
        <title>Vibrio marinisediminis sp. nov., isolated from marine sediment.</title>
        <authorList>
            <person name="Ji X."/>
        </authorList>
    </citation>
    <scope>NUCLEOTIDE SEQUENCE [LARGE SCALE GENOMIC DNA]</scope>
    <source>
        <strain evidence="1 2">404</strain>
    </source>
</reference>
<name>A0A7W2IRW1_9VIBR</name>
<organism evidence="1 2">
    <name type="scientific">Vibrio marinisediminis</name>
    <dbReference type="NCBI Taxonomy" id="2758441"/>
    <lineage>
        <taxon>Bacteria</taxon>
        <taxon>Pseudomonadati</taxon>
        <taxon>Pseudomonadota</taxon>
        <taxon>Gammaproteobacteria</taxon>
        <taxon>Vibrionales</taxon>
        <taxon>Vibrionaceae</taxon>
        <taxon>Vibrio</taxon>
    </lineage>
</organism>
<sequence length="382" mass="42305">MSALQAIPTPHGIEILNSELKNTVTQYRLIGALTHDAASDALHSFHTATIETSYYDENGVLTFILNLPIETHFDEYLHRIDVLDSQNQAVIECPTPKIALAKGIGGIVTLKAAISGQAGDVVFKHGEYVTETELFELYMSPLENKIKNIPIYPEVLNSENRLNVALNDTKLTIGDNQKIRFYGWLDVDLDKWSSAISEFVAEPEKTYHLRFELGVGFNLFDLSSLSYNPDQLLQTDTSFDSTYSNALLAIVQNGMIITLTNAPQYLLHGVNSSYMGAKYYIDVPITLNWSVTPRYVHPAVNGWAEDNKDAWQRVFAAIKSQDRQSIVARFSGAETNIYATTGGSPVITETSNQYISIIGGVNTNQGMAYLENSISYTILAGV</sequence>
<proteinExistence type="predicted"/>